<protein>
    <submittedName>
        <fullName evidence="5">YciI-like protein</fullName>
    </submittedName>
</protein>
<dbReference type="InterPro" id="IPR018247">
    <property type="entry name" value="EF_Hand_1_Ca_BS"/>
</dbReference>
<feature type="signal peptide" evidence="4">
    <location>
        <begin position="1"/>
        <end position="26"/>
    </location>
</feature>
<dbReference type="InterPro" id="IPR015915">
    <property type="entry name" value="Kelch-typ_b-propeller"/>
</dbReference>
<dbReference type="Gene3D" id="2.120.10.80">
    <property type="entry name" value="Kelch-type beta propeller"/>
    <property type="match status" value="1"/>
</dbReference>
<evidence type="ECO:0000256" key="2">
    <source>
        <dbReference type="ARBA" id="ARBA00022737"/>
    </source>
</evidence>
<keyword evidence="2" id="KW-0677">Repeat</keyword>
<evidence type="ECO:0000256" key="4">
    <source>
        <dbReference type="SAM" id="SignalP"/>
    </source>
</evidence>
<dbReference type="Gene3D" id="2.130.10.130">
    <property type="entry name" value="Integrin alpha, N-terminal"/>
    <property type="match status" value="1"/>
</dbReference>
<name>A0A5B9Q6U0_9BACT</name>
<organism evidence="5 6">
    <name type="scientific">Bythopirellula goksoeyrii</name>
    <dbReference type="NCBI Taxonomy" id="1400387"/>
    <lineage>
        <taxon>Bacteria</taxon>
        <taxon>Pseudomonadati</taxon>
        <taxon>Planctomycetota</taxon>
        <taxon>Planctomycetia</taxon>
        <taxon>Pirellulales</taxon>
        <taxon>Lacipirellulaceae</taxon>
        <taxon>Bythopirellula</taxon>
    </lineage>
</organism>
<dbReference type="InterPro" id="IPR013519">
    <property type="entry name" value="Int_alpha_beta-p"/>
</dbReference>
<evidence type="ECO:0000256" key="3">
    <source>
        <dbReference type="ARBA" id="ARBA00023180"/>
    </source>
</evidence>
<dbReference type="InterPro" id="IPR013517">
    <property type="entry name" value="FG-GAP"/>
</dbReference>
<dbReference type="RefSeq" id="WP_148073323.1">
    <property type="nucleotide sequence ID" value="NZ_CP042913.1"/>
</dbReference>
<feature type="chain" id="PRO_5022740872" evidence="4">
    <location>
        <begin position="27"/>
        <end position="591"/>
    </location>
</feature>
<reference evidence="5 6" key="1">
    <citation type="submission" date="2019-08" db="EMBL/GenBank/DDBJ databases">
        <title>Deep-cultivation of Planctomycetes and their phenomic and genomic characterization uncovers novel biology.</title>
        <authorList>
            <person name="Wiegand S."/>
            <person name="Jogler M."/>
            <person name="Boedeker C."/>
            <person name="Pinto D."/>
            <person name="Vollmers J."/>
            <person name="Rivas-Marin E."/>
            <person name="Kohn T."/>
            <person name="Peeters S.H."/>
            <person name="Heuer A."/>
            <person name="Rast P."/>
            <person name="Oberbeckmann S."/>
            <person name="Bunk B."/>
            <person name="Jeske O."/>
            <person name="Meyerdierks A."/>
            <person name="Storesund J.E."/>
            <person name="Kallscheuer N."/>
            <person name="Luecker S."/>
            <person name="Lage O.M."/>
            <person name="Pohl T."/>
            <person name="Merkel B.J."/>
            <person name="Hornburger P."/>
            <person name="Mueller R.-W."/>
            <person name="Bruemmer F."/>
            <person name="Labrenz M."/>
            <person name="Spormann A.M."/>
            <person name="Op den Camp H."/>
            <person name="Overmann J."/>
            <person name="Amann R."/>
            <person name="Jetten M.S.M."/>
            <person name="Mascher T."/>
            <person name="Medema M.H."/>
            <person name="Devos D.P."/>
            <person name="Kaster A.-K."/>
            <person name="Ovreas L."/>
            <person name="Rohde M."/>
            <person name="Galperin M.Y."/>
            <person name="Jogler C."/>
        </authorList>
    </citation>
    <scope>NUCLEOTIDE SEQUENCE [LARGE SCALE GENOMIC DNA]</scope>
    <source>
        <strain evidence="5 6">Pr1d</strain>
    </source>
</reference>
<dbReference type="EMBL" id="CP042913">
    <property type="protein sequence ID" value="QEG34707.1"/>
    <property type="molecule type" value="Genomic_DNA"/>
</dbReference>
<dbReference type="InterPro" id="IPR011047">
    <property type="entry name" value="Quinoprotein_ADH-like_sf"/>
</dbReference>
<evidence type="ECO:0000313" key="5">
    <source>
        <dbReference type="EMBL" id="QEG34707.1"/>
    </source>
</evidence>
<evidence type="ECO:0000313" key="6">
    <source>
        <dbReference type="Proteomes" id="UP000323917"/>
    </source>
</evidence>
<keyword evidence="1 4" id="KW-0732">Signal</keyword>
<dbReference type="InterPro" id="IPR028994">
    <property type="entry name" value="Integrin_alpha_N"/>
</dbReference>
<evidence type="ECO:0000256" key="1">
    <source>
        <dbReference type="ARBA" id="ARBA00022729"/>
    </source>
</evidence>
<dbReference type="Proteomes" id="UP000323917">
    <property type="component" value="Chromosome"/>
</dbReference>
<gene>
    <name evidence="5" type="ORF">Pr1d_19890</name>
</gene>
<dbReference type="KEGG" id="bgok:Pr1d_19890"/>
<accession>A0A5B9Q6U0</accession>
<dbReference type="SUPFAM" id="SSF50998">
    <property type="entry name" value="Quinoprotein alcohol dehydrogenase-like"/>
    <property type="match status" value="1"/>
</dbReference>
<dbReference type="Pfam" id="PF14312">
    <property type="entry name" value="FG-GAP_2"/>
    <property type="match status" value="7"/>
</dbReference>
<keyword evidence="3" id="KW-0325">Glycoprotein</keyword>
<proteinExistence type="predicted"/>
<keyword evidence="6" id="KW-1185">Reference proteome</keyword>
<dbReference type="PROSITE" id="PS51470">
    <property type="entry name" value="FG_GAP"/>
    <property type="match status" value="1"/>
</dbReference>
<dbReference type="PANTHER" id="PTHR36220">
    <property type="entry name" value="UNNAMED PRODUCT"/>
    <property type="match status" value="1"/>
</dbReference>
<dbReference type="PANTHER" id="PTHR36220:SF1">
    <property type="entry name" value="GAMMA TUBULIN COMPLEX COMPONENT C-TERMINAL DOMAIN-CONTAINING PROTEIN"/>
    <property type="match status" value="1"/>
</dbReference>
<dbReference type="AlphaFoldDB" id="A0A5B9Q6U0"/>
<sequence length="591" mass="62301" precursor="true">MKSTLKSASMSLGVMFAVFLAVNALAVSNATEFKLNAADADFDDRLGQAVAISGNVAIAGANRNDDHGSNSGSAYLFDATTGQQLFKLTASNAQARDLFGHSVAISGNTALIGGFGADRLGDQSGVAYLFDVTTGNELFQLLPSDGTARDYFGHGVGIDGNRAIVGSHGDDDKGGGSGSAYIFDVATGQELMKLTASDGAAHDEFGYWTAISGNIAIVGAKYDDHAGFRSGSAYLFDVTTGQELMKLTASDASSNAEFGYAVAIDGNTAVVGAYGDKQDTGAVYVYDVTTGAEIRKISASDGERGDWFGYSLGISGSTVFVGAYNDDDDGTSSGSSYLYDLELGNELYEQKITASDAAANDEFGTAVGISGNHVVAGAWQKDTASGMDTGQAYTYDISSILPWGPDFNQDGSINEADLVLWQDSFSGPLYDANGDGLVNDEDYQIWEENQHNDIPFVDSPANLNQEGPVGGEDLVILQQAYGLNNGGDIDGDGDTDGADFLFWLRAFTPFEAADANHDRVVDELDLELWTQSNGYTGLYDADGDGDSDGRDFLIWQRRFTQAANSNTNAIPEPSSLLIGLIGLIALLQRVR</sequence>
<dbReference type="PROSITE" id="PS00018">
    <property type="entry name" value="EF_HAND_1"/>
    <property type="match status" value="2"/>
</dbReference>
<dbReference type="OrthoDB" id="291134at2"/>